<dbReference type="PANTHER" id="PTHR48090:SF7">
    <property type="entry name" value="RFBJ PROTEIN"/>
    <property type="match status" value="1"/>
</dbReference>
<gene>
    <name evidence="4" type="ORF">HYN43_023205</name>
</gene>
<keyword evidence="5" id="KW-1185">Reference proteome</keyword>
<organism evidence="4 5">
    <name type="scientific">Mucilaginibacter celer</name>
    <dbReference type="NCBI Taxonomy" id="2305508"/>
    <lineage>
        <taxon>Bacteria</taxon>
        <taxon>Pseudomonadati</taxon>
        <taxon>Bacteroidota</taxon>
        <taxon>Sphingobacteriia</taxon>
        <taxon>Sphingobacteriales</taxon>
        <taxon>Sphingobacteriaceae</taxon>
        <taxon>Mucilaginibacter</taxon>
    </lineage>
</organism>
<dbReference type="Pfam" id="PF00535">
    <property type="entry name" value="Glycos_transf_2"/>
    <property type="match status" value="1"/>
</dbReference>
<evidence type="ECO:0000313" key="4">
    <source>
        <dbReference type="EMBL" id="AYL98017.1"/>
    </source>
</evidence>
<feature type="domain" description="Glycosyltransferase 2-like" evidence="2">
    <location>
        <begin position="18"/>
        <end position="138"/>
    </location>
</feature>
<dbReference type="InterPro" id="IPR029044">
    <property type="entry name" value="Nucleotide-diphossugar_trans"/>
</dbReference>
<dbReference type="Gene3D" id="3.90.550.10">
    <property type="entry name" value="Spore Coat Polysaccharide Biosynthesis Protein SpsA, Chain A"/>
    <property type="match status" value="1"/>
</dbReference>
<dbReference type="KEGG" id="muh:HYN43_023205"/>
<reference evidence="4 5" key="1">
    <citation type="submission" date="2018-10" db="EMBL/GenBank/DDBJ databases">
        <title>Genome sequencing of Mucilaginibacter sp. HYN0043.</title>
        <authorList>
            <person name="Kim M."/>
            <person name="Yi H."/>
        </authorList>
    </citation>
    <scope>NUCLEOTIDE SEQUENCE [LARGE SCALE GENOMIC DNA]</scope>
    <source>
        <strain evidence="4 5">HYN0043</strain>
    </source>
</reference>
<dbReference type="CDD" id="cd04179">
    <property type="entry name" value="DPM_DPG-synthase_like"/>
    <property type="match status" value="1"/>
</dbReference>
<feature type="transmembrane region" description="Helical" evidence="1">
    <location>
        <begin position="312"/>
        <end position="333"/>
    </location>
</feature>
<name>A0A494VQZ6_9SPHI</name>
<sequence length="398" mass="44814">MTDNLQLIQAKFKQLQVCVIIPTYNNEGTLASVITDVLAYTNQVIVVNDGSSDSTPAIIQSFPQVQSVSYTQNVGKGWALRKAFEFATEQGYQYAITIDSDGQHFAADLPAFIEKLEQEPGALIIGSRNMEQSSVPGKSSFGHKFSNFWFWVETGIKCPDTQSGYRLYPIHLLKNSKFITRKYEFEIEVIVRAAWKGIKIDWVPVKVYYAPKETRISHFRPFQDFSRISVLNTFLVIITFAWIKPRDFFRTLFDKKKAKLMLKNLFFNPAHSPQLKAKSVAFGVFMGIVPIWGFQLLVAISLAIILRLNKAIVITAAHISFPPMIPVIIFLSYKTGSLWMGGKDVEIPLDKISLKSIGEHLEQYLYGSISLAIIAGITAGLLTFALLKLFKRRPVAAL</sequence>
<dbReference type="AlphaFoldDB" id="A0A494VQZ6"/>
<dbReference type="OrthoDB" id="9810303at2"/>
<keyword evidence="1" id="KW-1133">Transmembrane helix</keyword>
<evidence type="ECO:0000256" key="1">
    <source>
        <dbReference type="SAM" id="Phobius"/>
    </source>
</evidence>
<accession>A0A494VQZ6</accession>
<proteinExistence type="predicted"/>
<dbReference type="InterPro" id="IPR018639">
    <property type="entry name" value="DUF2062"/>
</dbReference>
<dbReference type="InterPro" id="IPR001173">
    <property type="entry name" value="Glyco_trans_2-like"/>
</dbReference>
<keyword evidence="1" id="KW-0812">Transmembrane</keyword>
<evidence type="ECO:0000313" key="5">
    <source>
        <dbReference type="Proteomes" id="UP000270046"/>
    </source>
</evidence>
<feature type="transmembrane region" description="Helical" evidence="1">
    <location>
        <begin position="280"/>
        <end position="305"/>
    </location>
</feature>
<evidence type="ECO:0000259" key="3">
    <source>
        <dbReference type="Pfam" id="PF09835"/>
    </source>
</evidence>
<dbReference type="Proteomes" id="UP000270046">
    <property type="component" value="Chromosome"/>
</dbReference>
<dbReference type="EMBL" id="CP032869">
    <property type="protein sequence ID" value="AYL98017.1"/>
    <property type="molecule type" value="Genomic_DNA"/>
</dbReference>
<protein>
    <submittedName>
        <fullName evidence="4">DUF2062 domain-containing protein</fullName>
    </submittedName>
</protein>
<keyword evidence="1" id="KW-0472">Membrane</keyword>
<feature type="domain" description="DUF2062" evidence="3">
    <location>
        <begin position="273"/>
        <end position="393"/>
    </location>
</feature>
<dbReference type="InterPro" id="IPR050256">
    <property type="entry name" value="Glycosyltransferase_2"/>
</dbReference>
<evidence type="ECO:0000259" key="2">
    <source>
        <dbReference type="Pfam" id="PF00535"/>
    </source>
</evidence>
<feature type="transmembrane region" description="Helical" evidence="1">
    <location>
        <begin position="225"/>
        <end position="243"/>
    </location>
</feature>
<dbReference type="RefSeq" id="WP_119406299.1">
    <property type="nucleotide sequence ID" value="NZ_CP032869.1"/>
</dbReference>
<feature type="transmembrane region" description="Helical" evidence="1">
    <location>
        <begin position="364"/>
        <end position="387"/>
    </location>
</feature>
<dbReference type="PANTHER" id="PTHR48090">
    <property type="entry name" value="UNDECAPRENYL-PHOSPHATE 4-DEOXY-4-FORMAMIDO-L-ARABINOSE TRANSFERASE-RELATED"/>
    <property type="match status" value="1"/>
</dbReference>
<dbReference type="Pfam" id="PF09835">
    <property type="entry name" value="DUF2062"/>
    <property type="match status" value="1"/>
</dbReference>
<dbReference type="SUPFAM" id="SSF53448">
    <property type="entry name" value="Nucleotide-diphospho-sugar transferases"/>
    <property type="match status" value="1"/>
</dbReference>